<dbReference type="EMBL" id="WOCA01000001">
    <property type="protein sequence ID" value="MUK87048.1"/>
    <property type="molecule type" value="Genomic_DNA"/>
</dbReference>
<keyword evidence="1" id="KW-1133">Transmembrane helix</keyword>
<evidence type="ECO:0008006" key="4">
    <source>
        <dbReference type="Google" id="ProtNLM"/>
    </source>
</evidence>
<gene>
    <name evidence="2" type="ORF">GMD78_01350</name>
</gene>
<feature type="transmembrane region" description="Helical" evidence="1">
    <location>
        <begin position="58"/>
        <end position="76"/>
    </location>
</feature>
<evidence type="ECO:0000313" key="2">
    <source>
        <dbReference type="EMBL" id="MUK87048.1"/>
    </source>
</evidence>
<proteinExistence type="predicted"/>
<keyword evidence="3" id="KW-1185">Reference proteome</keyword>
<dbReference type="Pfam" id="PF14143">
    <property type="entry name" value="YrhC"/>
    <property type="match status" value="1"/>
</dbReference>
<feature type="transmembrane region" description="Helical" evidence="1">
    <location>
        <begin position="26"/>
        <end position="46"/>
    </location>
</feature>
<dbReference type="Proteomes" id="UP000469125">
    <property type="component" value="Unassembled WGS sequence"/>
</dbReference>
<name>A0A6N8FIA4_9BACI</name>
<dbReference type="AlphaFoldDB" id="A0A6N8FIA4"/>
<organism evidence="2 3">
    <name type="scientific">Ornithinibacillus caprae</name>
    <dbReference type="NCBI Taxonomy" id="2678566"/>
    <lineage>
        <taxon>Bacteria</taxon>
        <taxon>Bacillati</taxon>
        <taxon>Bacillota</taxon>
        <taxon>Bacilli</taxon>
        <taxon>Bacillales</taxon>
        <taxon>Bacillaceae</taxon>
        <taxon>Ornithinibacillus</taxon>
    </lineage>
</organism>
<sequence>MRYREGECKVDNHKQLELKLKDYRRFIATLILVSTYMYLGGLMNVFIQPKTDHGVELFVLSVILLAVGIAISFEYVKLKKKLEKNERT</sequence>
<reference evidence="2 3" key="1">
    <citation type="submission" date="2019-11" db="EMBL/GenBank/DDBJ databases">
        <authorList>
            <person name="Li X."/>
        </authorList>
    </citation>
    <scope>NUCLEOTIDE SEQUENCE [LARGE SCALE GENOMIC DNA]</scope>
    <source>
        <strain evidence="2 3">L9</strain>
    </source>
</reference>
<accession>A0A6N8FIA4</accession>
<evidence type="ECO:0000256" key="1">
    <source>
        <dbReference type="SAM" id="Phobius"/>
    </source>
</evidence>
<comment type="caution">
    <text evidence="2">The sequence shown here is derived from an EMBL/GenBank/DDBJ whole genome shotgun (WGS) entry which is preliminary data.</text>
</comment>
<evidence type="ECO:0000313" key="3">
    <source>
        <dbReference type="Proteomes" id="UP000469125"/>
    </source>
</evidence>
<keyword evidence="1" id="KW-0812">Transmembrane</keyword>
<dbReference type="InterPro" id="IPR025418">
    <property type="entry name" value="YrhC-like"/>
</dbReference>
<keyword evidence="1" id="KW-0472">Membrane</keyword>
<protein>
    <recommendedName>
        <fullName evidence="4">YrhC-like protein</fullName>
    </recommendedName>
</protein>